<dbReference type="RefSeq" id="WP_085869009.1">
    <property type="nucleotide sequence ID" value="NZ_FWFQ01000017.1"/>
</dbReference>
<evidence type="ECO:0008006" key="3">
    <source>
        <dbReference type="Google" id="ProtNLM"/>
    </source>
</evidence>
<accession>A0A1Y5ST25</accession>
<evidence type="ECO:0000313" key="2">
    <source>
        <dbReference type="Proteomes" id="UP000193409"/>
    </source>
</evidence>
<protein>
    <recommendedName>
        <fullName evidence="3">DUF3486 family protein</fullName>
    </recommendedName>
</protein>
<dbReference type="Pfam" id="PF11985">
    <property type="entry name" value="Phage_Mu_Gp27"/>
    <property type="match status" value="1"/>
</dbReference>
<organism evidence="1 2">
    <name type="scientific">Pseudoruegeria aquimaris</name>
    <dbReference type="NCBI Taxonomy" id="393663"/>
    <lineage>
        <taxon>Bacteria</taxon>
        <taxon>Pseudomonadati</taxon>
        <taxon>Pseudomonadota</taxon>
        <taxon>Alphaproteobacteria</taxon>
        <taxon>Rhodobacterales</taxon>
        <taxon>Roseobacteraceae</taxon>
        <taxon>Pseudoruegeria</taxon>
    </lineage>
</organism>
<dbReference type="InterPro" id="IPR021874">
    <property type="entry name" value="Phage_Mu_Gp27"/>
</dbReference>
<dbReference type="Proteomes" id="UP000193409">
    <property type="component" value="Unassembled WGS sequence"/>
</dbReference>
<dbReference type="OrthoDB" id="7594814at2"/>
<reference evidence="1 2" key="1">
    <citation type="submission" date="2017-03" db="EMBL/GenBank/DDBJ databases">
        <authorList>
            <person name="Afonso C.L."/>
            <person name="Miller P.J."/>
            <person name="Scott M.A."/>
            <person name="Spackman E."/>
            <person name="Goraichik I."/>
            <person name="Dimitrov K.M."/>
            <person name="Suarez D.L."/>
            <person name="Swayne D.E."/>
        </authorList>
    </citation>
    <scope>NUCLEOTIDE SEQUENCE [LARGE SCALE GENOMIC DNA]</scope>
    <source>
        <strain evidence="1 2">CECT 7680</strain>
    </source>
</reference>
<dbReference type="AlphaFoldDB" id="A0A1Y5ST25"/>
<evidence type="ECO:0000313" key="1">
    <source>
        <dbReference type="EMBL" id="SLN47876.1"/>
    </source>
</evidence>
<gene>
    <name evidence="1" type="ORF">PSA7680_02459</name>
</gene>
<sequence>MARPSTIQRLPGELRELISDLRSQGRTIDEILSKLRELDVDVSRSALGRHVKQLDKIGDEIRRSRAVAEALVRQYGDAPESRAAKMNIELMHSLVTRLMISEEGERAEFEPREAMQMATALQKLVQASKQDVDRETLVRKEFARKLDEAVAAAEEAGERGLSPERLAELRRGFLGVGRAS</sequence>
<proteinExistence type="predicted"/>
<name>A0A1Y5ST25_9RHOB</name>
<keyword evidence="2" id="KW-1185">Reference proteome</keyword>
<dbReference type="EMBL" id="FWFQ01000017">
    <property type="protein sequence ID" value="SLN47876.1"/>
    <property type="molecule type" value="Genomic_DNA"/>
</dbReference>